<dbReference type="PANTHER" id="PTHR31616">
    <property type="entry name" value="TREHALASE"/>
    <property type="match status" value="1"/>
</dbReference>
<comment type="caution">
    <text evidence="4">The sequence shown here is derived from an EMBL/GenBank/DDBJ whole genome shotgun (WGS) entry which is preliminary data.</text>
</comment>
<sequence>MQLRDALKDYKRNRAHRTRFPGERRTTAGRFSGRDGRLVHVDESGQIRDFSYPLVGLTGIVRSRFGVRPCDEENDNEGEIDGETAWFEASAATQRYETDTTLIVTEHETPYGPVTQYDCTVGETHVTHFDASEADENLAVVACIGFAPGGRDTQIAQLRHGDAVEVYHAEETDYVASATGFEELRGEAFGTFESFVDDEPTTYPRPVTDDRYEEGHLSGDVVGVVPTTDGTATVATYLTSRSEHTREDALDVVRSAAADYDAEKLARVAADTTNTVADAPYGDAVATDLHVLSLLSGRRGLRIAGPDFDPYYAYSGGYGYTWFRDDAEISRFLFESDRYLDLALDDWHDRSARAYRETQLDDGSWPHRVWPFSGELAPGWANGRLESGSDVDYQADQTGSVVAYLARYLNDTGDDRVIETLERALAGLNDTLASDGRPITCQNAWENMSGRFTHTAATFLEGYAALAATDSGLAAEAKARADEVYEAIDDFWAPSRGIYALREYADDHEESGLDDRCDSATLALVDAHRTYAEVGEIDAERIERLVSHVETVIDELYHDPAESSVEGLIRYEGDDWRMREQDHEKIWTVSTAWGAHAAASLSALLADSDDARNEAFAETARDLLALVLPDGPLTTEGGYLPEQVFDDGTPDSATPLGWPHALRLATVALMDEYGLFEERSVVADD</sequence>
<dbReference type="InterPro" id="IPR058310">
    <property type="entry name" value="DUF7997"/>
</dbReference>
<dbReference type="AlphaFoldDB" id="A0A482TIN1"/>
<dbReference type="InterPro" id="IPR012341">
    <property type="entry name" value="6hp_glycosidase-like_sf"/>
</dbReference>
<dbReference type="EMBL" id="RZHH01000002">
    <property type="protein sequence ID" value="RYJ12905.1"/>
    <property type="molecule type" value="Genomic_DNA"/>
</dbReference>
<name>A0A482TIN1_9EURY</name>
<gene>
    <name evidence="4" type="ORF">ELS19_02260</name>
</gene>
<evidence type="ECO:0000259" key="3">
    <source>
        <dbReference type="Pfam" id="PF25978"/>
    </source>
</evidence>
<feature type="domain" description="GH15-like" evidence="2">
    <location>
        <begin position="300"/>
        <end position="666"/>
    </location>
</feature>
<dbReference type="InterPro" id="IPR011613">
    <property type="entry name" value="GH15-like"/>
</dbReference>
<organism evidence="4 5">
    <name type="scientific">Halogeometricum borinquense</name>
    <dbReference type="NCBI Taxonomy" id="60847"/>
    <lineage>
        <taxon>Archaea</taxon>
        <taxon>Methanobacteriati</taxon>
        <taxon>Methanobacteriota</taxon>
        <taxon>Stenosarchaea group</taxon>
        <taxon>Halobacteria</taxon>
        <taxon>Halobacteriales</taxon>
        <taxon>Haloferacaceae</taxon>
        <taxon>Halogeometricum</taxon>
    </lineage>
</organism>
<reference evidence="4 5" key="1">
    <citation type="submission" date="2018-12" db="EMBL/GenBank/DDBJ databases">
        <title>Genome analysis provides insights into bioremediation potentialities of Halogeometricum borinquense strain N11.</title>
        <authorList>
            <person name="Najjari A."/>
            <person name="Youssef N."/>
            <person name="Fhoula I."/>
            <person name="Ben Dhia O."/>
            <person name="Mahjoubi M."/>
            <person name="Ouzari H.I."/>
            <person name="Cherif A."/>
        </authorList>
    </citation>
    <scope>NUCLEOTIDE SEQUENCE [LARGE SCALE GENOMIC DNA]</scope>
    <source>
        <strain evidence="4 5">N11</strain>
    </source>
</reference>
<dbReference type="PANTHER" id="PTHR31616:SF0">
    <property type="entry name" value="GLUCAN 1,4-ALPHA-GLUCOSIDASE"/>
    <property type="match status" value="1"/>
</dbReference>
<evidence type="ECO:0000256" key="1">
    <source>
        <dbReference type="ARBA" id="ARBA00006188"/>
    </source>
</evidence>
<proteinExistence type="inferred from homology"/>
<dbReference type="Pfam" id="PF25978">
    <property type="entry name" value="DUF7997"/>
    <property type="match status" value="1"/>
</dbReference>
<evidence type="ECO:0000313" key="5">
    <source>
        <dbReference type="Proteomes" id="UP000294028"/>
    </source>
</evidence>
<evidence type="ECO:0000259" key="2">
    <source>
        <dbReference type="Pfam" id="PF00723"/>
    </source>
</evidence>
<dbReference type="Pfam" id="PF00723">
    <property type="entry name" value="Glyco_hydro_15"/>
    <property type="match status" value="1"/>
</dbReference>
<accession>A0A482TIN1</accession>
<protein>
    <submittedName>
        <fullName evidence="4">Glucan 1,4-alpha-glucosidase</fullName>
    </submittedName>
</protein>
<evidence type="ECO:0000313" key="4">
    <source>
        <dbReference type="EMBL" id="RYJ12905.1"/>
    </source>
</evidence>
<dbReference type="GO" id="GO:0005975">
    <property type="term" value="P:carbohydrate metabolic process"/>
    <property type="evidence" value="ECO:0007669"/>
    <property type="project" value="InterPro"/>
</dbReference>
<comment type="similarity">
    <text evidence="1">Belongs to the glycosyl hydrolase 15 family.</text>
</comment>
<dbReference type="Gene3D" id="1.50.10.10">
    <property type="match status" value="1"/>
</dbReference>
<dbReference type="SUPFAM" id="SSF48208">
    <property type="entry name" value="Six-hairpin glycosidases"/>
    <property type="match status" value="1"/>
</dbReference>
<dbReference type="RefSeq" id="WP_129783402.1">
    <property type="nucleotide sequence ID" value="NZ_RZHH01000002.1"/>
</dbReference>
<dbReference type="Proteomes" id="UP000294028">
    <property type="component" value="Unassembled WGS sequence"/>
</dbReference>
<feature type="domain" description="DUF7997" evidence="3">
    <location>
        <begin position="1"/>
        <end position="250"/>
    </location>
</feature>
<dbReference type="InterPro" id="IPR008928">
    <property type="entry name" value="6-hairpin_glycosidase_sf"/>
</dbReference>
<dbReference type="GO" id="GO:0004553">
    <property type="term" value="F:hydrolase activity, hydrolyzing O-glycosyl compounds"/>
    <property type="evidence" value="ECO:0007669"/>
    <property type="project" value="TreeGrafter"/>
</dbReference>